<evidence type="ECO:0008006" key="3">
    <source>
        <dbReference type="Google" id="ProtNLM"/>
    </source>
</evidence>
<evidence type="ECO:0000313" key="1">
    <source>
        <dbReference type="EMBL" id="OQP49528.1"/>
    </source>
</evidence>
<dbReference type="EMBL" id="LWBO01000010">
    <property type="protein sequence ID" value="OQP49528.1"/>
    <property type="molecule type" value="Genomic_DNA"/>
</dbReference>
<dbReference type="PROSITE" id="PS51257">
    <property type="entry name" value="PROKAR_LIPOPROTEIN"/>
    <property type="match status" value="1"/>
</dbReference>
<dbReference type="RefSeq" id="WP_014220080.1">
    <property type="nucleotide sequence ID" value="NZ_LWBO01000010.1"/>
</dbReference>
<evidence type="ECO:0000313" key="2">
    <source>
        <dbReference type="Proteomes" id="UP000192277"/>
    </source>
</evidence>
<comment type="caution">
    <text evidence="1">The sequence shown here is derived from an EMBL/GenBank/DDBJ whole genome shotgun (WGS) entry which is preliminary data.</text>
</comment>
<accession>A0ABX3NXY4</accession>
<proteinExistence type="predicted"/>
<sequence>MKIIPGLLCLLLIGCADNKTKEDKQTLDFGSFSIITPNGWAKVKAQGTDSYVGRIAIDKADTIDFDLGWYSNTLTEPEPQIIERSMLKNMDVRDTIQFVIVDSRKGIDPDNFKKNNVSWDTIDGRKAKIIFPRQSGVGTTGIYIDSLWQAGSGIDRFNLYGDNLKPANEKLFLEALKTLKFHKTN</sequence>
<name>A0ABX3NXY4_9BACT</name>
<protein>
    <recommendedName>
        <fullName evidence="3">Lipoprotein</fullName>
    </recommendedName>
</protein>
<reference evidence="1 2" key="1">
    <citation type="submission" date="2016-04" db="EMBL/GenBank/DDBJ databases">
        <authorList>
            <person name="Chen L."/>
            <person name="Zhuang W."/>
            <person name="Wang G."/>
        </authorList>
    </citation>
    <scope>NUCLEOTIDE SEQUENCE [LARGE SCALE GENOMIC DNA]</scope>
    <source>
        <strain evidence="2">GR20</strain>
    </source>
</reference>
<gene>
    <name evidence="1" type="ORF">A4D02_28460</name>
</gene>
<organism evidence="1 2">
    <name type="scientific">Niastella koreensis</name>
    <dbReference type="NCBI Taxonomy" id="354356"/>
    <lineage>
        <taxon>Bacteria</taxon>
        <taxon>Pseudomonadati</taxon>
        <taxon>Bacteroidota</taxon>
        <taxon>Chitinophagia</taxon>
        <taxon>Chitinophagales</taxon>
        <taxon>Chitinophagaceae</taxon>
        <taxon>Niastella</taxon>
    </lineage>
</organism>
<dbReference type="Proteomes" id="UP000192277">
    <property type="component" value="Unassembled WGS sequence"/>
</dbReference>
<keyword evidence="2" id="KW-1185">Reference proteome</keyword>